<dbReference type="InterPro" id="IPR001375">
    <property type="entry name" value="Peptidase_S9_cat"/>
</dbReference>
<evidence type="ECO:0000256" key="1">
    <source>
        <dbReference type="ARBA" id="ARBA00022801"/>
    </source>
</evidence>
<dbReference type="Pfam" id="PF00326">
    <property type="entry name" value="Peptidase_S9"/>
    <property type="match status" value="1"/>
</dbReference>
<dbReference type="GO" id="GO:0008236">
    <property type="term" value="F:serine-type peptidase activity"/>
    <property type="evidence" value="ECO:0007669"/>
    <property type="project" value="InterPro"/>
</dbReference>
<dbReference type="SUPFAM" id="SSF53474">
    <property type="entry name" value="alpha/beta-Hydrolases"/>
    <property type="match status" value="1"/>
</dbReference>
<dbReference type="GO" id="GO:0006508">
    <property type="term" value="P:proteolysis"/>
    <property type="evidence" value="ECO:0007669"/>
    <property type="project" value="InterPro"/>
</dbReference>
<feature type="non-terminal residue" evidence="4">
    <location>
        <position position="1"/>
    </location>
</feature>
<keyword evidence="2" id="KW-1133">Transmembrane helix</keyword>
<dbReference type="Gene3D" id="3.40.50.1820">
    <property type="entry name" value="alpha/beta hydrolase"/>
    <property type="match status" value="1"/>
</dbReference>
<evidence type="ECO:0000259" key="3">
    <source>
        <dbReference type="Pfam" id="PF00326"/>
    </source>
</evidence>
<protein>
    <recommendedName>
        <fullName evidence="3">Peptidase S9 prolyl oligopeptidase catalytic domain-containing protein</fullName>
    </recommendedName>
</protein>
<keyword evidence="2" id="KW-0472">Membrane</keyword>
<dbReference type="GO" id="GO:0016788">
    <property type="term" value="F:hydrolase activity, acting on ester bonds"/>
    <property type="evidence" value="ECO:0007669"/>
    <property type="project" value="UniProtKB-ARBA"/>
</dbReference>
<dbReference type="AlphaFoldDB" id="X0YLY9"/>
<dbReference type="EMBL" id="BART01008731">
    <property type="protein sequence ID" value="GAG57319.1"/>
    <property type="molecule type" value="Genomic_DNA"/>
</dbReference>
<dbReference type="PANTHER" id="PTHR22946">
    <property type="entry name" value="DIENELACTONE HYDROLASE DOMAIN-CONTAINING PROTEIN-RELATED"/>
    <property type="match status" value="1"/>
</dbReference>
<feature type="transmembrane region" description="Helical" evidence="2">
    <location>
        <begin position="362"/>
        <end position="379"/>
    </location>
</feature>
<evidence type="ECO:0000313" key="4">
    <source>
        <dbReference type="EMBL" id="GAG57319.1"/>
    </source>
</evidence>
<keyword evidence="2" id="KW-0812">Transmembrane</keyword>
<dbReference type="PANTHER" id="PTHR22946:SF9">
    <property type="entry name" value="POLYKETIDE TRANSFERASE AF380"/>
    <property type="match status" value="1"/>
</dbReference>
<evidence type="ECO:0000256" key="2">
    <source>
        <dbReference type="SAM" id="Phobius"/>
    </source>
</evidence>
<feature type="transmembrane region" description="Helical" evidence="2">
    <location>
        <begin position="288"/>
        <end position="306"/>
    </location>
</feature>
<comment type="caution">
    <text evidence="4">The sequence shown here is derived from an EMBL/GenBank/DDBJ whole genome shotgun (WGS) entry which is preliminary data.</text>
</comment>
<proteinExistence type="predicted"/>
<dbReference type="InterPro" id="IPR050261">
    <property type="entry name" value="FrsA_esterase"/>
</dbReference>
<reference evidence="4" key="1">
    <citation type="journal article" date="2014" name="Front. Microbiol.">
        <title>High frequency of phylogenetically diverse reductive dehalogenase-homologous genes in deep subseafloor sedimentary metagenomes.</title>
        <authorList>
            <person name="Kawai M."/>
            <person name="Futagami T."/>
            <person name="Toyoda A."/>
            <person name="Takaki Y."/>
            <person name="Nishi S."/>
            <person name="Hori S."/>
            <person name="Arai W."/>
            <person name="Tsubouchi T."/>
            <person name="Morono Y."/>
            <person name="Uchiyama I."/>
            <person name="Ito T."/>
            <person name="Fujiyama A."/>
            <person name="Inagaki F."/>
            <person name="Takami H."/>
        </authorList>
    </citation>
    <scope>NUCLEOTIDE SEQUENCE</scope>
    <source>
        <strain evidence="4">Expedition CK06-06</strain>
    </source>
</reference>
<keyword evidence="1" id="KW-0378">Hydrolase</keyword>
<name>X0YLY9_9ZZZZ</name>
<dbReference type="InterPro" id="IPR029058">
    <property type="entry name" value="AB_hydrolase_fold"/>
</dbReference>
<sequence length="397" mass="45351">DRIDFFREENIVYEKFSVEMRDSASIKGVIYIGDNLYHIDNNSVPMVLMLNGINSRKEDNINKAYQLVKRGYVVFSVEQRGHGESTGPSGFLGKEPYDMVEILDYIENNYDFPNISHVALFAFSYGGGIGAILQAIDDRIYATVLYHPLASLDLFLSTFPFQNLIGTTPTVTRLEEIQDAYDIANETNTENLLLIHGTSDTLISPESSIGFYSLLNGESRTDIELKLRPGLSHTDNEYDHTSLKFSLAWFEHYFCNSSIDISNLESEIVNISLYPFAYPDNNISENSIIIASLLLFIGISIQVILVKIQPFWERLPGEKSPFEELTANKKYKKMIIYRSSAYLLTALITGILCLIFNVSLMYGYFVLYPLVTLIILLFIPSELHSNWKEEWKNWIKH</sequence>
<gene>
    <name evidence="4" type="ORF">S01H4_19563</name>
</gene>
<feature type="non-terminal residue" evidence="4">
    <location>
        <position position="397"/>
    </location>
</feature>
<organism evidence="4">
    <name type="scientific">marine sediment metagenome</name>
    <dbReference type="NCBI Taxonomy" id="412755"/>
    <lineage>
        <taxon>unclassified sequences</taxon>
        <taxon>metagenomes</taxon>
        <taxon>ecological metagenomes</taxon>
    </lineage>
</organism>
<accession>X0YLY9</accession>
<feature type="domain" description="Peptidase S9 prolyl oligopeptidase catalytic" evidence="3">
    <location>
        <begin position="65"/>
        <end position="254"/>
    </location>
</feature>
<feature type="transmembrane region" description="Helical" evidence="2">
    <location>
        <begin position="335"/>
        <end position="356"/>
    </location>
</feature>